<reference evidence="1" key="1">
    <citation type="submission" date="2023-03" db="EMBL/GenBank/DDBJ databases">
        <title>Massive genome expansion in bonnet fungi (Mycena s.s.) driven by repeated elements and novel gene families across ecological guilds.</title>
        <authorList>
            <consortium name="Lawrence Berkeley National Laboratory"/>
            <person name="Harder C.B."/>
            <person name="Miyauchi S."/>
            <person name="Viragh M."/>
            <person name="Kuo A."/>
            <person name="Thoen E."/>
            <person name="Andreopoulos B."/>
            <person name="Lu D."/>
            <person name="Skrede I."/>
            <person name="Drula E."/>
            <person name="Henrissat B."/>
            <person name="Morin E."/>
            <person name="Kohler A."/>
            <person name="Barry K."/>
            <person name="LaButti K."/>
            <person name="Morin E."/>
            <person name="Salamov A."/>
            <person name="Lipzen A."/>
            <person name="Mereny Z."/>
            <person name="Hegedus B."/>
            <person name="Baldrian P."/>
            <person name="Stursova M."/>
            <person name="Weitz H."/>
            <person name="Taylor A."/>
            <person name="Grigoriev I.V."/>
            <person name="Nagy L.G."/>
            <person name="Martin F."/>
            <person name="Kauserud H."/>
        </authorList>
    </citation>
    <scope>NUCLEOTIDE SEQUENCE</scope>
    <source>
        <strain evidence="1">CBHHK182m</strain>
    </source>
</reference>
<keyword evidence="2" id="KW-1185">Reference proteome</keyword>
<protein>
    <submittedName>
        <fullName evidence="1">Uncharacterized protein</fullName>
    </submittedName>
</protein>
<name>A0AAD7HHT7_9AGAR</name>
<accession>A0AAD7HHT7</accession>
<evidence type="ECO:0000313" key="1">
    <source>
        <dbReference type="EMBL" id="KAJ7720917.1"/>
    </source>
</evidence>
<dbReference type="AlphaFoldDB" id="A0AAD7HHT7"/>
<organism evidence="1 2">
    <name type="scientific">Mycena metata</name>
    <dbReference type="NCBI Taxonomy" id="1033252"/>
    <lineage>
        <taxon>Eukaryota</taxon>
        <taxon>Fungi</taxon>
        <taxon>Dikarya</taxon>
        <taxon>Basidiomycota</taxon>
        <taxon>Agaricomycotina</taxon>
        <taxon>Agaricomycetes</taxon>
        <taxon>Agaricomycetidae</taxon>
        <taxon>Agaricales</taxon>
        <taxon>Marasmiineae</taxon>
        <taxon>Mycenaceae</taxon>
        <taxon>Mycena</taxon>
    </lineage>
</organism>
<dbReference type="Proteomes" id="UP001215598">
    <property type="component" value="Unassembled WGS sequence"/>
</dbReference>
<gene>
    <name evidence="1" type="ORF">B0H16DRAFT_1432123</name>
</gene>
<sequence length="413" mass="45497">MSSIANLPILTPLPSPLLISMDRPTERGVDRSVLVAISPDRETLFTSKKSIDKIRQMLKLRTGPTERHWLYQAKRRTNADFRDATARTSTLIHRVNKADENTPVDASAPVRRVLSTASLNRAPIPMARIDNGIPVGREGNGVTVWGSFVLSTENSLISPRPLGPTHILVVHTRPLSVSKQGKSSLPRRGHDAHFPNMDVPVNDLLLCLSAPNLVTVDGHSPLPHRLHEELPRALLQVPHLETFHEAVVFIHTMNQAEMFRALIPQWMRDLMHPLPIALPVAKDTTSIFSPKKSRGPASLFGILSSTKLASSASSTYSVETSSGISGYSNDIHFVERADAIARDIVESLPFFSDKNPNKDELLHTIATLNALRTNLAFLGYIGKAVWDELETSLDILTRALIQRSAVLGEVLVP</sequence>
<proteinExistence type="predicted"/>
<comment type="caution">
    <text evidence="1">The sequence shown here is derived from an EMBL/GenBank/DDBJ whole genome shotgun (WGS) entry which is preliminary data.</text>
</comment>
<dbReference type="EMBL" id="JARKIB010000235">
    <property type="protein sequence ID" value="KAJ7720917.1"/>
    <property type="molecule type" value="Genomic_DNA"/>
</dbReference>
<evidence type="ECO:0000313" key="2">
    <source>
        <dbReference type="Proteomes" id="UP001215598"/>
    </source>
</evidence>